<keyword evidence="7 8" id="KW-0472">Membrane</keyword>
<accession>X0ZGF0</accession>
<evidence type="ECO:0000313" key="10">
    <source>
        <dbReference type="EMBL" id="GAG59408.1"/>
    </source>
</evidence>
<evidence type="ECO:0000256" key="4">
    <source>
        <dbReference type="ARBA" id="ARBA00022692"/>
    </source>
</evidence>
<dbReference type="InterPro" id="IPR000245">
    <property type="entry name" value="ATPase_proteolipid_csu"/>
</dbReference>
<evidence type="ECO:0000256" key="2">
    <source>
        <dbReference type="ARBA" id="ARBA00007296"/>
    </source>
</evidence>
<keyword evidence="6" id="KW-0406">Ion transport</keyword>
<proteinExistence type="inferred from homology"/>
<keyword evidence="5 8" id="KW-1133">Transmembrane helix</keyword>
<keyword evidence="3" id="KW-0813">Transport</keyword>
<protein>
    <recommendedName>
        <fullName evidence="9">V-ATPase proteolipid subunit C-like domain-containing protein</fullName>
    </recommendedName>
</protein>
<comment type="subcellular location">
    <subcellularLocation>
        <location evidence="1">Membrane</location>
        <topology evidence="1">Multi-pass membrane protein</topology>
    </subcellularLocation>
</comment>
<evidence type="ECO:0000259" key="9">
    <source>
        <dbReference type="Pfam" id="PF00137"/>
    </source>
</evidence>
<gene>
    <name evidence="10" type="ORF">S01H4_19849</name>
</gene>
<name>X0ZGF0_9ZZZZ</name>
<evidence type="ECO:0000256" key="3">
    <source>
        <dbReference type="ARBA" id="ARBA00022448"/>
    </source>
</evidence>
<dbReference type="NCBIfam" id="NF006219">
    <property type="entry name" value="PRK08344.1"/>
    <property type="match status" value="1"/>
</dbReference>
<dbReference type="Gene3D" id="1.20.120.610">
    <property type="entry name" value="lithium bound rotor ring of v- atpase"/>
    <property type="match status" value="1"/>
</dbReference>
<organism evidence="10">
    <name type="scientific">marine sediment metagenome</name>
    <dbReference type="NCBI Taxonomy" id="412755"/>
    <lineage>
        <taxon>unclassified sequences</taxon>
        <taxon>metagenomes</taxon>
        <taxon>ecological metagenomes</taxon>
    </lineage>
</organism>
<evidence type="ECO:0000256" key="7">
    <source>
        <dbReference type="ARBA" id="ARBA00023136"/>
    </source>
</evidence>
<feature type="transmembrane region" description="Helical" evidence="8">
    <location>
        <begin position="111"/>
        <end position="142"/>
    </location>
</feature>
<evidence type="ECO:0000256" key="8">
    <source>
        <dbReference type="SAM" id="Phobius"/>
    </source>
</evidence>
<dbReference type="GO" id="GO:0033179">
    <property type="term" value="C:proton-transporting V-type ATPase, V0 domain"/>
    <property type="evidence" value="ECO:0007669"/>
    <property type="project" value="InterPro"/>
</dbReference>
<feature type="domain" description="V-ATPase proteolipid subunit C-like" evidence="9">
    <location>
        <begin position="1"/>
        <end position="56"/>
    </location>
</feature>
<dbReference type="GO" id="GO:0046961">
    <property type="term" value="F:proton-transporting ATPase activity, rotational mechanism"/>
    <property type="evidence" value="ECO:0007669"/>
    <property type="project" value="InterPro"/>
</dbReference>
<feature type="domain" description="V-ATPase proteolipid subunit C-like" evidence="9">
    <location>
        <begin position="76"/>
        <end position="135"/>
    </location>
</feature>
<reference evidence="10" key="1">
    <citation type="journal article" date="2014" name="Front. Microbiol.">
        <title>High frequency of phylogenetically diverse reductive dehalogenase-homologous genes in deep subseafloor sedimentary metagenomes.</title>
        <authorList>
            <person name="Kawai M."/>
            <person name="Futagami T."/>
            <person name="Toyoda A."/>
            <person name="Takaki Y."/>
            <person name="Nishi S."/>
            <person name="Hori S."/>
            <person name="Arai W."/>
            <person name="Tsubouchi T."/>
            <person name="Morono Y."/>
            <person name="Uchiyama I."/>
            <person name="Ito T."/>
            <person name="Fujiyama A."/>
            <person name="Inagaki F."/>
            <person name="Takami H."/>
        </authorList>
    </citation>
    <scope>NUCLEOTIDE SEQUENCE</scope>
    <source>
        <strain evidence="10">Expedition CK06-06</strain>
    </source>
</reference>
<evidence type="ECO:0000256" key="5">
    <source>
        <dbReference type="ARBA" id="ARBA00022989"/>
    </source>
</evidence>
<keyword evidence="4 8" id="KW-0812">Transmembrane</keyword>
<feature type="non-terminal residue" evidence="10">
    <location>
        <position position="1"/>
    </location>
</feature>
<dbReference type="CDD" id="cd18179">
    <property type="entry name" value="ATP-synt_Vo_Ao_c_NTPK_rpt1"/>
    <property type="match status" value="1"/>
</dbReference>
<dbReference type="EMBL" id="BART01008880">
    <property type="protein sequence ID" value="GAG59408.1"/>
    <property type="molecule type" value="Genomic_DNA"/>
</dbReference>
<comment type="similarity">
    <text evidence="2">Belongs to the V-ATPase proteolipid subunit family.</text>
</comment>
<dbReference type="AlphaFoldDB" id="X0ZGF0"/>
<evidence type="ECO:0000256" key="1">
    <source>
        <dbReference type="ARBA" id="ARBA00004141"/>
    </source>
</evidence>
<dbReference type="InterPro" id="IPR035921">
    <property type="entry name" value="F/V-ATP_Csub_sf"/>
</dbReference>
<comment type="caution">
    <text evidence="10">The sequence shown here is derived from an EMBL/GenBank/DDBJ whole genome shotgun (WGS) entry which is preliminary data.</text>
</comment>
<sequence length="143" mass="14413">ALALIGGLIGSSIGIGIAGSAGVATLSEDSGQFRNVIVLASLPMTQTFYGLIILILVITTVVPKIPAEGGAGFMVLGVGLVAAAAECFSAIYQGNVCASGIALLPKTKGRILTNAMMLAVFVELLGVLGLVFTIMSLTMLGLM</sequence>
<feature type="transmembrane region" description="Helical" evidence="8">
    <location>
        <begin position="70"/>
        <end position="91"/>
    </location>
</feature>
<evidence type="ECO:0000256" key="6">
    <source>
        <dbReference type="ARBA" id="ARBA00023065"/>
    </source>
</evidence>
<dbReference type="SUPFAM" id="SSF81333">
    <property type="entry name" value="F1F0 ATP synthase subunit C"/>
    <property type="match status" value="2"/>
</dbReference>
<dbReference type="Pfam" id="PF00137">
    <property type="entry name" value="ATP-synt_C"/>
    <property type="match status" value="2"/>
</dbReference>
<feature type="transmembrane region" description="Helical" evidence="8">
    <location>
        <begin position="36"/>
        <end position="58"/>
    </location>
</feature>
<dbReference type="CDD" id="cd18180">
    <property type="entry name" value="ATP-synt_Vo_Ao_c_NTPK_rpt2"/>
    <property type="match status" value="1"/>
</dbReference>
<dbReference type="PRINTS" id="PR00122">
    <property type="entry name" value="VACATPASE"/>
</dbReference>
<dbReference type="InterPro" id="IPR002379">
    <property type="entry name" value="ATPase_proteolipid_c-like_dom"/>
</dbReference>